<protein>
    <recommendedName>
        <fullName evidence="7">Phospholipase B-like</fullName>
        <ecNumber evidence="7">3.1.1.-</ecNumber>
    </recommendedName>
</protein>
<evidence type="ECO:0000256" key="3">
    <source>
        <dbReference type="ARBA" id="ARBA00022801"/>
    </source>
</evidence>
<comment type="similarity">
    <text evidence="1 7">Belongs to the phospholipase B-like family.</text>
</comment>
<keyword evidence="2 7" id="KW-0732">Signal</keyword>
<keyword evidence="5 7" id="KW-0443">Lipid metabolism</keyword>
<dbReference type="Gene3D" id="3.60.60.30">
    <property type="match status" value="1"/>
</dbReference>
<keyword evidence="9" id="KW-1185">Reference proteome</keyword>
<evidence type="ECO:0000313" key="8">
    <source>
        <dbReference type="EMBL" id="PNF19877.1"/>
    </source>
</evidence>
<dbReference type="GO" id="GO:0004620">
    <property type="term" value="F:phospholipase activity"/>
    <property type="evidence" value="ECO:0007669"/>
    <property type="project" value="InterPro"/>
</dbReference>
<dbReference type="InterPro" id="IPR007000">
    <property type="entry name" value="PLipase_B-like"/>
</dbReference>
<evidence type="ECO:0000256" key="4">
    <source>
        <dbReference type="ARBA" id="ARBA00022963"/>
    </source>
</evidence>
<name>A0A2J7PU65_9NEOP</name>
<dbReference type="Pfam" id="PF04916">
    <property type="entry name" value="Phospholip_B"/>
    <property type="match status" value="1"/>
</dbReference>
<gene>
    <name evidence="8" type="ORF">B7P43_G12528</name>
</gene>
<sequence>MMIMIHQNMCVVTVVVCVICLFMEMQHVSGVTRKTVYITQNESGARYTLNKGNDTKWLAKGYYAALNNDTGWGYLQVQTNPQNNDTSQAFAAGYVESLLTYDLMYKHWYNTLHGFCETRQALCQRVQDHLDKNLVWVNDMIANHSNTEPYWHQVNLFYYHLEGLAFGYKTAREAEGDTSKNLTFNDLLWLNIQGDLEDLFSAFDTNTGDPPSVRGAQLPASTTCSALIKLLPDSSDLYTSHDTWSSFQSMLRVQKRYIFPYKMLPDSNDTVPGHVITFSSYPGTIQSGDDFYVTSAGLATLETTTGNNNRSLWQYVTPEGQVLEQVRTMVANRLGHCGMSWSKTFSLYNSGTYNNQWMVVDYKRFKKGTPQSLLKDKLLWVLEQLPGYIRAEDKTEVLRQQSYWPSYNSHYFPDIYNLSGQGELAAKYGDWFTYDRTPRALIFKRDHVKVNDTSSMIALMRYNDYLHDPLSRCNCTPPYSGENAIACRNDVNPINGTYPFPALGHRPHTATDMKLTTADLITKLQFIAIAGPPYNTYLPPFQWSKSDYKDLPHLGHPDVFQYQPVLFKWQW</sequence>
<dbReference type="InParanoid" id="A0A2J7PU65"/>
<evidence type="ECO:0000256" key="7">
    <source>
        <dbReference type="RuleBase" id="RU364138"/>
    </source>
</evidence>
<keyword evidence="3 7" id="KW-0378">Hydrolase</keyword>
<evidence type="ECO:0000313" key="9">
    <source>
        <dbReference type="Proteomes" id="UP000235965"/>
    </source>
</evidence>
<dbReference type="EC" id="3.1.1.-" evidence="7"/>
<evidence type="ECO:0000256" key="5">
    <source>
        <dbReference type="ARBA" id="ARBA00023098"/>
    </source>
</evidence>
<evidence type="ECO:0000256" key="1">
    <source>
        <dbReference type="ARBA" id="ARBA00007835"/>
    </source>
</evidence>
<feature type="chain" id="PRO_5014209142" description="Phospholipase B-like" evidence="7">
    <location>
        <begin position="31"/>
        <end position="571"/>
    </location>
</feature>
<evidence type="ECO:0000256" key="6">
    <source>
        <dbReference type="ARBA" id="ARBA00023180"/>
    </source>
</evidence>
<dbReference type="PANTHER" id="PTHR12370">
    <property type="entry name" value="PHOSPHOLIPASE B-RELATED"/>
    <property type="match status" value="1"/>
</dbReference>
<dbReference type="OrthoDB" id="443524at2759"/>
<reference evidence="8 9" key="1">
    <citation type="submission" date="2017-12" db="EMBL/GenBank/DDBJ databases">
        <title>Hemimetabolous genomes reveal molecular basis of termite eusociality.</title>
        <authorList>
            <person name="Harrison M.C."/>
            <person name="Jongepier E."/>
            <person name="Robertson H.M."/>
            <person name="Arning N."/>
            <person name="Bitard-Feildel T."/>
            <person name="Chao H."/>
            <person name="Childers C.P."/>
            <person name="Dinh H."/>
            <person name="Doddapaneni H."/>
            <person name="Dugan S."/>
            <person name="Gowin J."/>
            <person name="Greiner C."/>
            <person name="Han Y."/>
            <person name="Hu H."/>
            <person name="Hughes D.S.T."/>
            <person name="Huylmans A.-K."/>
            <person name="Kemena C."/>
            <person name="Kremer L.P.M."/>
            <person name="Lee S.L."/>
            <person name="Lopez-Ezquerra A."/>
            <person name="Mallet L."/>
            <person name="Monroy-Kuhn J.M."/>
            <person name="Moser A."/>
            <person name="Murali S.C."/>
            <person name="Muzny D.M."/>
            <person name="Otani S."/>
            <person name="Piulachs M.-D."/>
            <person name="Poelchau M."/>
            <person name="Qu J."/>
            <person name="Schaub F."/>
            <person name="Wada-Katsumata A."/>
            <person name="Worley K.C."/>
            <person name="Xie Q."/>
            <person name="Ylla G."/>
            <person name="Poulsen M."/>
            <person name="Gibbs R.A."/>
            <person name="Schal C."/>
            <person name="Richards S."/>
            <person name="Belles X."/>
            <person name="Korb J."/>
            <person name="Bornberg-Bauer E."/>
        </authorList>
    </citation>
    <scope>NUCLEOTIDE SEQUENCE [LARGE SCALE GENOMIC DNA]</scope>
    <source>
        <tissue evidence="8">Whole body</tissue>
    </source>
</reference>
<comment type="function">
    <text evidence="7">Putative phospholipase.</text>
</comment>
<dbReference type="PANTHER" id="PTHR12370:SF3">
    <property type="entry name" value="PHOSPHOLIPASE B-LIKE 2-RELATED"/>
    <property type="match status" value="1"/>
</dbReference>
<dbReference type="GO" id="GO:0009395">
    <property type="term" value="P:phospholipid catabolic process"/>
    <property type="evidence" value="ECO:0007669"/>
    <property type="project" value="TreeGrafter"/>
</dbReference>
<evidence type="ECO:0000256" key="2">
    <source>
        <dbReference type="ARBA" id="ARBA00022729"/>
    </source>
</evidence>
<dbReference type="GO" id="GO:0005576">
    <property type="term" value="C:extracellular region"/>
    <property type="evidence" value="ECO:0007669"/>
    <property type="project" value="TreeGrafter"/>
</dbReference>
<dbReference type="Proteomes" id="UP000235965">
    <property type="component" value="Unassembled WGS sequence"/>
</dbReference>
<organism evidence="8 9">
    <name type="scientific">Cryptotermes secundus</name>
    <dbReference type="NCBI Taxonomy" id="105785"/>
    <lineage>
        <taxon>Eukaryota</taxon>
        <taxon>Metazoa</taxon>
        <taxon>Ecdysozoa</taxon>
        <taxon>Arthropoda</taxon>
        <taxon>Hexapoda</taxon>
        <taxon>Insecta</taxon>
        <taxon>Pterygota</taxon>
        <taxon>Neoptera</taxon>
        <taxon>Polyneoptera</taxon>
        <taxon>Dictyoptera</taxon>
        <taxon>Blattodea</taxon>
        <taxon>Blattoidea</taxon>
        <taxon>Termitoidae</taxon>
        <taxon>Kalotermitidae</taxon>
        <taxon>Cryptotermitinae</taxon>
        <taxon>Cryptotermes</taxon>
    </lineage>
</organism>
<proteinExistence type="inferred from homology"/>
<dbReference type="STRING" id="105785.A0A2J7PU65"/>
<dbReference type="EMBL" id="NEVH01021208">
    <property type="protein sequence ID" value="PNF19877.1"/>
    <property type="molecule type" value="Genomic_DNA"/>
</dbReference>
<dbReference type="AlphaFoldDB" id="A0A2J7PU65"/>
<feature type="signal peptide" evidence="7">
    <location>
        <begin position="1"/>
        <end position="30"/>
    </location>
</feature>
<keyword evidence="6" id="KW-0325">Glycoprotein</keyword>
<keyword evidence="4 7" id="KW-0442">Lipid degradation</keyword>
<accession>A0A2J7PU65</accession>
<comment type="caution">
    <text evidence="8">The sequence shown here is derived from an EMBL/GenBank/DDBJ whole genome shotgun (WGS) entry which is preliminary data.</text>
</comment>